<dbReference type="EMBL" id="JAFNEN010000567">
    <property type="protein sequence ID" value="KAG8180328.1"/>
    <property type="molecule type" value="Genomic_DNA"/>
</dbReference>
<dbReference type="GO" id="GO:0016788">
    <property type="term" value="F:hydrolase activity, acting on ester bonds"/>
    <property type="evidence" value="ECO:0007669"/>
    <property type="project" value="InterPro"/>
</dbReference>
<keyword evidence="2 8" id="KW-0732">Signal</keyword>
<gene>
    <name evidence="10" type="ORF">JTE90_016362</name>
</gene>
<evidence type="ECO:0000256" key="8">
    <source>
        <dbReference type="SAM" id="SignalP"/>
    </source>
</evidence>
<keyword evidence="6" id="KW-0325">Glycoprotein</keyword>
<evidence type="ECO:0000256" key="2">
    <source>
        <dbReference type="ARBA" id="ARBA00022729"/>
    </source>
</evidence>
<reference evidence="10 11" key="1">
    <citation type="journal article" date="2022" name="Nat. Ecol. Evol.">
        <title>A masculinizing supergene underlies an exaggerated male reproductive morph in a spider.</title>
        <authorList>
            <person name="Hendrickx F."/>
            <person name="De Corte Z."/>
            <person name="Sonet G."/>
            <person name="Van Belleghem S.M."/>
            <person name="Kostlbacher S."/>
            <person name="Vangestel C."/>
        </authorList>
    </citation>
    <scope>NUCLEOTIDE SEQUENCE [LARGE SCALE GENOMIC DNA]</scope>
    <source>
        <strain evidence="10">W744_W776</strain>
    </source>
</reference>
<dbReference type="Proteomes" id="UP000827092">
    <property type="component" value="Unassembled WGS sequence"/>
</dbReference>
<comment type="caution">
    <text evidence="10">The sequence shown here is derived from an EMBL/GenBank/DDBJ whole genome shotgun (WGS) entry which is preliminary data.</text>
</comment>
<proteinExistence type="inferred from homology"/>
<dbReference type="Gene3D" id="3.40.50.1820">
    <property type="entry name" value="alpha/beta hydrolase"/>
    <property type="match status" value="1"/>
</dbReference>
<dbReference type="SUPFAM" id="SSF53474">
    <property type="entry name" value="alpha/beta-Hydrolases"/>
    <property type="match status" value="1"/>
</dbReference>
<evidence type="ECO:0000256" key="5">
    <source>
        <dbReference type="ARBA" id="ARBA00023098"/>
    </source>
</evidence>
<feature type="domain" description="Partial AB-hydrolase lipase" evidence="9">
    <location>
        <begin position="38"/>
        <end position="98"/>
    </location>
</feature>
<evidence type="ECO:0000256" key="1">
    <source>
        <dbReference type="ARBA" id="ARBA00010701"/>
    </source>
</evidence>
<dbReference type="PANTHER" id="PTHR11005">
    <property type="entry name" value="LYSOSOMAL ACID LIPASE-RELATED"/>
    <property type="match status" value="1"/>
</dbReference>
<evidence type="ECO:0000256" key="7">
    <source>
        <dbReference type="PIRNR" id="PIRNR000862"/>
    </source>
</evidence>
<evidence type="ECO:0000259" key="9">
    <source>
        <dbReference type="Pfam" id="PF04083"/>
    </source>
</evidence>
<keyword evidence="11" id="KW-1185">Reference proteome</keyword>
<feature type="signal peptide" evidence="8">
    <location>
        <begin position="1"/>
        <end position="22"/>
    </location>
</feature>
<protein>
    <recommendedName>
        <fullName evidence="7">Lipase</fullName>
    </recommendedName>
</protein>
<name>A0AAV6U8X3_9ARAC</name>
<comment type="similarity">
    <text evidence="1 7">Belongs to the AB hydrolase superfamily. Lipase family.</text>
</comment>
<evidence type="ECO:0000313" key="10">
    <source>
        <dbReference type="EMBL" id="KAG8180328.1"/>
    </source>
</evidence>
<keyword evidence="4 7" id="KW-0442">Lipid degradation</keyword>
<evidence type="ECO:0000256" key="4">
    <source>
        <dbReference type="ARBA" id="ARBA00022963"/>
    </source>
</evidence>
<sequence length="400" mass="45662">MGIISSYYFLLCVFVIVHTSLGRRLFSLEVDPDFWKNVTELISSKGYPVENHVVVTQDGNILQIQRIPYGRNGTRNEKKQVVLIMHGLAGSAADFVMNFADQSLGFILADSGYDVWLGNNRGNTYSRRHVKYTRKMPELWNFSFDENAKYDIPAIIDYILNETKQEQLYYIGHSQGNTAAFALLSENQEYNKKIKLLVALAPVAFVGHINGPLWYIAQFIKPLEFLANLLGINEVLKSDGIMSYVSQYLCDTELRGACEFIIFIGTGFDLWQLNTTRLGVYSHHTPAGTSVKCYIHYGQLVKSRKFTKYDYGSKNELHYNQSTPPEYDVSKITTPVALMWGENDYLADPTDVSILRDKLKNVVSDYKVPYSWFSLLDFAIALNVNEVVYNKVLQLLDQHK</sequence>
<dbReference type="PIRSF" id="PIRSF000862">
    <property type="entry name" value="Steryl_ester_lip"/>
    <property type="match status" value="1"/>
</dbReference>
<dbReference type="AlphaFoldDB" id="A0AAV6U8X3"/>
<evidence type="ECO:0000256" key="3">
    <source>
        <dbReference type="ARBA" id="ARBA00022801"/>
    </source>
</evidence>
<dbReference type="InterPro" id="IPR025483">
    <property type="entry name" value="Lipase_euk"/>
</dbReference>
<dbReference type="InterPro" id="IPR029058">
    <property type="entry name" value="AB_hydrolase_fold"/>
</dbReference>
<keyword evidence="3 7" id="KW-0378">Hydrolase</keyword>
<dbReference type="Pfam" id="PF04083">
    <property type="entry name" value="Abhydro_lipase"/>
    <property type="match status" value="1"/>
</dbReference>
<evidence type="ECO:0000256" key="6">
    <source>
        <dbReference type="ARBA" id="ARBA00023180"/>
    </source>
</evidence>
<keyword evidence="5" id="KW-0443">Lipid metabolism</keyword>
<feature type="chain" id="PRO_5043462291" description="Lipase" evidence="8">
    <location>
        <begin position="23"/>
        <end position="400"/>
    </location>
</feature>
<dbReference type="FunFam" id="3.40.50.1820:FF:000021">
    <property type="entry name" value="Lipase"/>
    <property type="match status" value="1"/>
</dbReference>
<accession>A0AAV6U8X3</accession>
<organism evidence="10 11">
    <name type="scientific">Oedothorax gibbosus</name>
    <dbReference type="NCBI Taxonomy" id="931172"/>
    <lineage>
        <taxon>Eukaryota</taxon>
        <taxon>Metazoa</taxon>
        <taxon>Ecdysozoa</taxon>
        <taxon>Arthropoda</taxon>
        <taxon>Chelicerata</taxon>
        <taxon>Arachnida</taxon>
        <taxon>Araneae</taxon>
        <taxon>Araneomorphae</taxon>
        <taxon>Entelegynae</taxon>
        <taxon>Araneoidea</taxon>
        <taxon>Linyphiidae</taxon>
        <taxon>Erigoninae</taxon>
        <taxon>Oedothorax</taxon>
    </lineage>
</organism>
<dbReference type="GO" id="GO:0016042">
    <property type="term" value="P:lipid catabolic process"/>
    <property type="evidence" value="ECO:0007669"/>
    <property type="project" value="UniProtKB-KW"/>
</dbReference>
<evidence type="ECO:0000313" key="11">
    <source>
        <dbReference type="Proteomes" id="UP000827092"/>
    </source>
</evidence>
<dbReference type="InterPro" id="IPR006693">
    <property type="entry name" value="AB_hydrolase_lipase"/>
</dbReference>